<accession>A0A6I6EXK4</accession>
<name>A0A6I6EXK4_9CLOT</name>
<keyword evidence="2" id="KW-0378">Hydrolase</keyword>
<dbReference type="GO" id="GO:0016787">
    <property type="term" value="F:hydrolase activity"/>
    <property type="evidence" value="ECO:0007669"/>
    <property type="project" value="UniProtKB-KW"/>
</dbReference>
<dbReference type="SUPFAM" id="SSF101262">
    <property type="entry name" value="Methenyltetrahydrofolate cyclohydrolase-like"/>
    <property type="match status" value="1"/>
</dbReference>
<dbReference type="InterPro" id="IPR036178">
    <property type="entry name" value="Formintransfe-cycloase-like_sf"/>
</dbReference>
<evidence type="ECO:0000259" key="1">
    <source>
        <dbReference type="Pfam" id="PF04961"/>
    </source>
</evidence>
<dbReference type="EMBL" id="CP046522">
    <property type="protein sequence ID" value="QGU95001.1"/>
    <property type="molecule type" value="Genomic_DNA"/>
</dbReference>
<dbReference type="InterPro" id="IPR007044">
    <property type="entry name" value="Cyclodeamin/CycHdrlase"/>
</dbReference>
<reference evidence="2 3" key="1">
    <citation type="submission" date="2019-12" db="EMBL/GenBank/DDBJ databases">
        <title>Genome sequenceing of Clostridium bovifaecis.</title>
        <authorList>
            <person name="Yao Y."/>
        </authorList>
    </citation>
    <scope>NUCLEOTIDE SEQUENCE [LARGE SCALE GENOMIC DNA]</scope>
    <source>
        <strain evidence="2 3">BXX</strain>
    </source>
</reference>
<dbReference type="Proteomes" id="UP000422764">
    <property type="component" value="Chromosome"/>
</dbReference>
<dbReference type="Gene3D" id="1.20.120.680">
    <property type="entry name" value="Formiminotetrahydrofolate cyclodeaminase monomer, up-and-down helical bundle"/>
    <property type="match status" value="1"/>
</dbReference>
<organism evidence="2 3">
    <name type="scientific">Clostridium bovifaecis</name>
    <dbReference type="NCBI Taxonomy" id="2184719"/>
    <lineage>
        <taxon>Bacteria</taxon>
        <taxon>Bacillati</taxon>
        <taxon>Bacillota</taxon>
        <taxon>Clostridia</taxon>
        <taxon>Eubacteriales</taxon>
        <taxon>Clostridiaceae</taxon>
        <taxon>Clostridium</taxon>
    </lineage>
</organism>
<protein>
    <submittedName>
        <fullName evidence="2">Methenyltetrahydrofolate cyclohydrolase</fullName>
    </submittedName>
</protein>
<dbReference type="AlphaFoldDB" id="A0A6I6EXK4"/>
<keyword evidence="3" id="KW-1185">Reference proteome</keyword>
<dbReference type="Pfam" id="PF04961">
    <property type="entry name" value="FTCD_C"/>
    <property type="match status" value="1"/>
</dbReference>
<sequence>MEKKVSIESYICDLSSSKPTPGGGSAAALTGALSSALTAMVFNLTIGKKVYESYNEEIKNKIDDALKACEEYNQLMVEFMKRDEEAFLSLMKAFKLSKSTEEEKILRNKELTKGYENALEVPFTLAKSGLELYKYVYIAAQYGNASVISDAGVGAILLYSTIESSILNVNINLSGIKDEKYKENILNKCDEMIKEALDYKSKILELVYSKIK</sequence>
<feature type="domain" description="Cyclodeaminase/cyclohydrolase" evidence="1">
    <location>
        <begin position="6"/>
        <end position="190"/>
    </location>
</feature>
<gene>
    <name evidence="2" type="ORF">GOM49_07785</name>
</gene>
<evidence type="ECO:0000313" key="3">
    <source>
        <dbReference type="Proteomes" id="UP000422764"/>
    </source>
</evidence>
<proteinExistence type="predicted"/>
<evidence type="ECO:0000313" key="2">
    <source>
        <dbReference type="EMBL" id="QGU95001.1"/>
    </source>
</evidence>